<dbReference type="PANTHER" id="PTHR30290:SF10">
    <property type="entry name" value="PERIPLASMIC OLIGOPEPTIDE-BINDING PROTEIN-RELATED"/>
    <property type="match status" value="1"/>
</dbReference>
<feature type="signal peptide" evidence="6">
    <location>
        <begin position="1"/>
        <end position="26"/>
    </location>
</feature>
<evidence type="ECO:0000256" key="1">
    <source>
        <dbReference type="ARBA" id="ARBA00004196"/>
    </source>
</evidence>
<dbReference type="CDD" id="cd08504">
    <property type="entry name" value="PBP2_OppA"/>
    <property type="match status" value="1"/>
</dbReference>
<name>A0A1L7LLP2_9STRE</name>
<dbReference type="InterPro" id="IPR039424">
    <property type="entry name" value="SBP_5"/>
</dbReference>
<dbReference type="InterPro" id="IPR030678">
    <property type="entry name" value="Peptide/Ni-bd"/>
</dbReference>
<evidence type="ECO:0000313" key="9">
    <source>
        <dbReference type="Proteomes" id="UP000217758"/>
    </source>
</evidence>
<evidence type="ECO:0000313" key="8">
    <source>
        <dbReference type="EMBL" id="BAQ25117.1"/>
    </source>
</evidence>
<keyword evidence="4 6" id="KW-0732">Signal</keyword>
<evidence type="ECO:0000256" key="6">
    <source>
        <dbReference type="SAM" id="SignalP"/>
    </source>
</evidence>
<dbReference type="InterPro" id="IPR000914">
    <property type="entry name" value="SBP_5_dom"/>
</dbReference>
<organism evidence="8 9">
    <name type="scientific">Streptococcus troglodytae</name>
    <dbReference type="NCBI Taxonomy" id="1111760"/>
    <lineage>
        <taxon>Bacteria</taxon>
        <taxon>Bacillati</taxon>
        <taxon>Bacillota</taxon>
        <taxon>Bacilli</taxon>
        <taxon>Lactobacillales</taxon>
        <taxon>Streptococcaceae</taxon>
        <taxon>Streptococcus</taxon>
    </lineage>
</organism>
<dbReference type="Pfam" id="PF00496">
    <property type="entry name" value="SBP_bac_5"/>
    <property type="match status" value="1"/>
</dbReference>
<dbReference type="GO" id="GO:0015833">
    <property type="term" value="P:peptide transport"/>
    <property type="evidence" value="ECO:0007669"/>
    <property type="project" value="UniProtKB-KW"/>
</dbReference>
<dbReference type="Gene3D" id="3.90.76.10">
    <property type="entry name" value="Dipeptide-binding Protein, Domain 1"/>
    <property type="match status" value="1"/>
</dbReference>
<dbReference type="GO" id="GO:0030313">
    <property type="term" value="C:cell envelope"/>
    <property type="evidence" value="ECO:0007669"/>
    <property type="project" value="UniProtKB-SubCell"/>
</dbReference>
<feature type="chain" id="PRO_5039537636" evidence="6">
    <location>
        <begin position="27"/>
        <end position="549"/>
    </location>
</feature>
<dbReference type="Gene3D" id="3.40.190.10">
    <property type="entry name" value="Periplasmic binding protein-like II"/>
    <property type="match status" value="1"/>
</dbReference>
<dbReference type="AlphaFoldDB" id="A0A1L7LLP2"/>
<dbReference type="EMBL" id="AP014612">
    <property type="protein sequence ID" value="BAQ25117.1"/>
    <property type="molecule type" value="Genomic_DNA"/>
</dbReference>
<evidence type="ECO:0000256" key="5">
    <source>
        <dbReference type="ARBA" id="ARBA00022856"/>
    </source>
</evidence>
<comment type="similarity">
    <text evidence="2">Belongs to the bacterial solute-binding protein 5 family.</text>
</comment>
<dbReference type="Proteomes" id="UP000217758">
    <property type="component" value="Chromosome"/>
</dbReference>
<dbReference type="Gene3D" id="3.10.105.10">
    <property type="entry name" value="Dipeptide-binding Protein, Domain 3"/>
    <property type="match status" value="1"/>
</dbReference>
<keyword evidence="9" id="KW-1185">Reference proteome</keyword>
<protein>
    <submittedName>
        <fullName evidence="8">Oligopeptide ABC superfamily ATP binding cassette transporter, binding protein</fullName>
    </submittedName>
</protein>
<dbReference type="GO" id="GO:0043190">
    <property type="term" value="C:ATP-binding cassette (ABC) transporter complex"/>
    <property type="evidence" value="ECO:0007669"/>
    <property type="project" value="InterPro"/>
</dbReference>
<comment type="subcellular location">
    <subcellularLocation>
        <location evidence="1">Cell envelope</location>
    </subcellularLocation>
</comment>
<evidence type="ECO:0000256" key="3">
    <source>
        <dbReference type="ARBA" id="ARBA00022448"/>
    </source>
</evidence>
<evidence type="ECO:0000256" key="4">
    <source>
        <dbReference type="ARBA" id="ARBA00022729"/>
    </source>
</evidence>
<dbReference type="GO" id="GO:0042597">
    <property type="term" value="C:periplasmic space"/>
    <property type="evidence" value="ECO:0007669"/>
    <property type="project" value="UniProtKB-ARBA"/>
</dbReference>
<dbReference type="FunFam" id="3.90.76.10:FF:000001">
    <property type="entry name" value="Oligopeptide ABC transporter substrate-binding protein"/>
    <property type="match status" value="1"/>
</dbReference>
<sequence length="549" mass="60280">MTAIKKSPWKRVSLGLVTATSVAILAACGNGNQQSSKNEINWYTPTEINSLDISKSTDTYSGIAIGNSGSNLLRVDDQGKPVPDLAKKVEVSKDGLTYTATLRKGIKWSDGSAITAKDFVYSWQRIVNPKTASEYSGLAVESHVKNAKAINSGKITDLNELGVKSDGNKVIFTLESPTPQMKYLLAFTSFMPQKQSFVDKVGSKYGTNAKSQIYSGPYTLSGWNGTNGSFKLKKNKYYWNADKVKIDTINFQTVKKPETAVQMYKRGELDTANISNTPALFKANKGNKDVVDVFEATTAYLQYNQTGTNKALANKKIRQALNYATNRKALVESAIPTGSRAATGVAPYRLAKVDGKDLSKYVAPGYSYNAAKAKQLFKEGLQEIGETSVKFTVTSDADTPVSKASLDFLKGAWEKALPGLTIEEKFVPFKQRIQDTQNQNFEIVMSLWGGDYPEGSTFYSNFTTSSPYNGGKFVNSTYDQAYEKAITTDALNPTKAVEDYKAAEKALFDEANVNPIYFRSTKSLQNPSIKGLIRSSTGLNVDFTYTYKK</sequence>
<reference evidence="8 9" key="1">
    <citation type="journal article" date="2016" name="Microbiol. Immunol.">
        <title>Complete genome sequence of Streptococcus troglodytae TKU31 isolated from the oral cavity of a chimpanzee (Pan troglodytes).</title>
        <authorList>
            <person name="Okamoto M."/>
            <person name="Naito M."/>
            <person name="Miyanohara M."/>
            <person name="Imai S."/>
            <person name="Nomura Y."/>
            <person name="Saito W."/>
            <person name="Momoi Y."/>
            <person name="Takada K."/>
            <person name="Miyabe-Nishiwaki T."/>
            <person name="Tomonaga M."/>
            <person name="Hanada N."/>
        </authorList>
    </citation>
    <scope>NUCLEOTIDE SEQUENCE [LARGE SCALE GENOMIC DNA]</scope>
    <source>
        <strain evidence="9">TKU 31</strain>
    </source>
</reference>
<gene>
    <name evidence="8" type="ORF">SRT_18560</name>
</gene>
<dbReference type="KEGG" id="strg:SRT_18560"/>
<proteinExistence type="inferred from homology"/>
<keyword evidence="3" id="KW-0813">Transport</keyword>
<feature type="domain" description="Solute-binding protein family 5" evidence="7">
    <location>
        <begin position="80"/>
        <end position="469"/>
    </location>
</feature>
<dbReference type="PANTHER" id="PTHR30290">
    <property type="entry name" value="PERIPLASMIC BINDING COMPONENT OF ABC TRANSPORTER"/>
    <property type="match status" value="1"/>
</dbReference>
<keyword evidence="5" id="KW-0571">Peptide transport</keyword>
<evidence type="ECO:0000259" key="7">
    <source>
        <dbReference type="Pfam" id="PF00496"/>
    </source>
</evidence>
<dbReference type="GO" id="GO:1904680">
    <property type="term" value="F:peptide transmembrane transporter activity"/>
    <property type="evidence" value="ECO:0007669"/>
    <property type="project" value="TreeGrafter"/>
</dbReference>
<evidence type="ECO:0000256" key="2">
    <source>
        <dbReference type="ARBA" id="ARBA00005695"/>
    </source>
</evidence>
<keyword evidence="5" id="KW-0653">Protein transport</keyword>
<dbReference type="PROSITE" id="PS51257">
    <property type="entry name" value="PROKAR_LIPOPROTEIN"/>
    <property type="match status" value="1"/>
</dbReference>
<dbReference type="SUPFAM" id="SSF53850">
    <property type="entry name" value="Periplasmic binding protein-like II"/>
    <property type="match status" value="1"/>
</dbReference>
<accession>A0A1L7LLP2</accession>
<dbReference type="PIRSF" id="PIRSF002741">
    <property type="entry name" value="MppA"/>
    <property type="match status" value="1"/>
</dbReference>
<dbReference type="RefSeq" id="WP_128833855.1">
    <property type="nucleotide sequence ID" value="NZ_AP014612.1"/>
</dbReference>